<accession>A0A1F6LJ73</accession>
<proteinExistence type="predicted"/>
<reference evidence="1 2" key="1">
    <citation type="journal article" date="2016" name="Nat. Commun.">
        <title>Thousands of microbial genomes shed light on interconnected biogeochemical processes in an aquifer system.</title>
        <authorList>
            <person name="Anantharaman K."/>
            <person name="Brown C.T."/>
            <person name="Hug L.A."/>
            <person name="Sharon I."/>
            <person name="Castelle C.J."/>
            <person name="Probst A.J."/>
            <person name="Thomas B.C."/>
            <person name="Singh A."/>
            <person name="Wilkins M.J."/>
            <person name="Karaoz U."/>
            <person name="Brodie E.L."/>
            <person name="Williams K.H."/>
            <person name="Hubbard S.S."/>
            <person name="Banfield J.F."/>
        </authorList>
    </citation>
    <scope>NUCLEOTIDE SEQUENCE [LARGE SCALE GENOMIC DNA]</scope>
</reference>
<evidence type="ECO:0000313" key="1">
    <source>
        <dbReference type="EMBL" id="OGH59386.1"/>
    </source>
</evidence>
<dbReference type="AlphaFoldDB" id="A0A1F6LJ73"/>
<gene>
    <name evidence="1" type="ORF">A2725_00985</name>
</gene>
<dbReference type="Proteomes" id="UP000177067">
    <property type="component" value="Unassembled WGS sequence"/>
</dbReference>
<name>A0A1F6LJ73_9BACT</name>
<sequence>MVFPIGGNLINATVKHWKLLIESSSKEDITKLNWTREDRRDFEKISVALGVVIVSFTREVYPIVFSERRKRERRENLRKALMAHQSLSRSVQNALDPDGYMNKIMARMELEERIQGNQ</sequence>
<comment type="caution">
    <text evidence="1">The sequence shown here is derived from an EMBL/GenBank/DDBJ whole genome shotgun (WGS) entry which is preliminary data.</text>
</comment>
<protein>
    <submittedName>
        <fullName evidence="1">Uncharacterized protein</fullName>
    </submittedName>
</protein>
<organism evidence="1 2">
    <name type="scientific">Candidatus Magasanikbacteria bacterium RIFCSPHIGHO2_01_FULL_33_34</name>
    <dbReference type="NCBI Taxonomy" id="1798671"/>
    <lineage>
        <taxon>Bacteria</taxon>
        <taxon>Candidatus Magasanikiibacteriota</taxon>
    </lineage>
</organism>
<dbReference type="EMBL" id="MFPS01000007">
    <property type="protein sequence ID" value="OGH59386.1"/>
    <property type="molecule type" value="Genomic_DNA"/>
</dbReference>
<evidence type="ECO:0000313" key="2">
    <source>
        <dbReference type="Proteomes" id="UP000177067"/>
    </source>
</evidence>